<organism evidence="1">
    <name type="scientific">Ralstonia solanacearum</name>
    <name type="common">Pseudomonas solanacearum</name>
    <dbReference type="NCBI Taxonomy" id="305"/>
    <lineage>
        <taxon>Bacteria</taxon>
        <taxon>Pseudomonadati</taxon>
        <taxon>Pseudomonadota</taxon>
        <taxon>Betaproteobacteria</taxon>
        <taxon>Burkholderiales</taxon>
        <taxon>Burkholderiaceae</taxon>
        <taxon>Ralstonia</taxon>
        <taxon>Ralstonia solanacearum species complex</taxon>
    </lineage>
</organism>
<accession>A0A0S4UBK3</accession>
<dbReference type="AlphaFoldDB" id="A0A0S4UBK3"/>
<gene>
    <name evidence="1" type="ORF">PSS4_v1_1070018</name>
</gene>
<dbReference type="EMBL" id="LN899821">
    <property type="protein sequence ID" value="CUV19585.1"/>
    <property type="molecule type" value="Genomic_DNA"/>
</dbReference>
<protein>
    <submittedName>
        <fullName evidence="1">Uncharacterized protein</fullName>
    </submittedName>
</protein>
<name>A0A0S4UBK3_RALSL</name>
<proteinExistence type="predicted"/>
<evidence type="ECO:0000313" key="1">
    <source>
        <dbReference type="EMBL" id="CUV19585.1"/>
    </source>
</evidence>
<sequence>MTGDEATAAGDWDTYLFPEPELCTCTDEQLYALIQENLPYATAEPDGTDHVSDVVIDHAQDLIEQARDLLMARGAEISPQLRAALRFLPWPLSPEEVAANQARQLREIEEDRIRRAHAAKLGAEIIAAIRTVMDGGQVPATLSLEGVTVDVGWCSRTSDGERRTISPSGAEVVRMRAALIAAGCSECRLSGASQGAVPFEDAPTPEWGLSFSVPLTRDAWDLLKQWWQEGRYSFAPHVWLHRREIGDPDFFWHWSIAECWPAQAPAWKRLYGHLGYIDLPWVRFHRRVHGNSWDRDEARVEWAAGQLRYIECTEEADREAQQLIAAGETLAYTVSTGNAADRLADVSLAPPRQRRFAKLFARVWGVFARTR</sequence>
<reference evidence="1" key="1">
    <citation type="submission" date="2015-10" db="EMBL/GenBank/DDBJ databases">
        <authorList>
            <person name="Gilbert D.G."/>
        </authorList>
    </citation>
    <scope>NUCLEOTIDE SEQUENCE</scope>
    <source>
        <strain evidence="1">Phyl III-seqv23</strain>
    </source>
</reference>